<feature type="domain" description="HMG box" evidence="3">
    <location>
        <begin position="172"/>
        <end position="219"/>
    </location>
</feature>
<dbReference type="CDD" id="cd00084">
    <property type="entry name" value="HMG-box_SF"/>
    <property type="match status" value="1"/>
</dbReference>
<dbReference type="Gene3D" id="1.10.30.10">
    <property type="entry name" value="High mobility group box domain"/>
    <property type="match status" value="1"/>
</dbReference>
<feature type="region of interest" description="Disordered" evidence="2">
    <location>
        <begin position="80"/>
        <end position="108"/>
    </location>
</feature>
<dbReference type="OrthoDB" id="2431696at2759"/>
<sequence length="219" mass="24442">MSITVSTIDTPLTPKTSNSISAPSSAPSTPVIDNTGSQDQDTTITSGKNAEKNVNKPSNIAGVNERAPLHEIIFNTPVRKTKAPVRKDCVTSKPRKKHPVKKQNLNDQSNMNKISDIHSAAEPLRKDLTNNAPIIVDGSKTSEPQTQNQISVKHLTKRKKSRRKRRSDSILPKRPANAYFQFVALKRSEFNKKHPELHPRQLTVLLAKTWKSMSKAEKR</sequence>
<dbReference type="GO" id="GO:0003677">
    <property type="term" value="F:DNA binding"/>
    <property type="evidence" value="ECO:0007669"/>
    <property type="project" value="UniProtKB-UniRule"/>
</dbReference>
<feature type="region of interest" description="Disordered" evidence="2">
    <location>
        <begin position="1"/>
        <end position="60"/>
    </location>
</feature>
<comment type="caution">
    <text evidence="4">The sequence shown here is derived from an EMBL/GenBank/DDBJ whole genome shotgun (WGS) entry which is preliminary data.</text>
</comment>
<evidence type="ECO:0000256" key="2">
    <source>
        <dbReference type="SAM" id="MobiDB-lite"/>
    </source>
</evidence>
<reference evidence="4" key="1">
    <citation type="submission" date="2021-06" db="EMBL/GenBank/DDBJ databases">
        <authorList>
            <person name="Kallberg Y."/>
            <person name="Tangrot J."/>
            <person name="Rosling A."/>
        </authorList>
    </citation>
    <scope>NUCLEOTIDE SEQUENCE</scope>
    <source>
        <strain evidence="4">FL966</strain>
    </source>
</reference>
<feature type="DNA-binding region" description="HMG box" evidence="1">
    <location>
        <begin position="172"/>
        <end position="219"/>
    </location>
</feature>
<evidence type="ECO:0000256" key="1">
    <source>
        <dbReference type="PROSITE-ProRule" id="PRU00267"/>
    </source>
</evidence>
<feature type="compositionally biased region" description="Basic residues" evidence="2">
    <location>
        <begin position="154"/>
        <end position="166"/>
    </location>
</feature>
<organism evidence="4 5">
    <name type="scientific">Cetraspora pellucida</name>
    <dbReference type="NCBI Taxonomy" id="1433469"/>
    <lineage>
        <taxon>Eukaryota</taxon>
        <taxon>Fungi</taxon>
        <taxon>Fungi incertae sedis</taxon>
        <taxon>Mucoromycota</taxon>
        <taxon>Glomeromycotina</taxon>
        <taxon>Glomeromycetes</taxon>
        <taxon>Diversisporales</taxon>
        <taxon>Gigasporaceae</taxon>
        <taxon>Cetraspora</taxon>
    </lineage>
</organism>
<feature type="non-terminal residue" evidence="4">
    <location>
        <position position="219"/>
    </location>
</feature>
<dbReference type="SUPFAM" id="SSF47095">
    <property type="entry name" value="HMG-box"/>
    <property type="match status" value="1"/>
</dbReference>
<dbReference type="AlphaFoldDB" id="A0A9N9PDF8"/>
<feature type="region of interest" description="Disordered" evidence="2">
    <location>
        <begin position="136"/>
        <end position="173"/>
    </location>
</feature>
<dbReference type="PROSITE" id="PS50118">
    <property type="entry name" value="HMG_BOX_2"/>
    <property type="match status" value="1"/>
</dbReference>
<evidence type="ECO:0000259" key="3">
    <source>
        <dbReference type="PROSITE" id="PS50118"/>
    </source>
</evidence>
<dbReference type="InterPro" id="IPR036910">
    <property type="entry name" value="HMG_box_dom_sf"/>
</dbReference>
<dbReference type="Pfam" id="PF00505">
    <property type="entry name" value="HMG_box"/>
    <property type="match status" value="1"/>
</dbReference>
<evidence type="ECO:0000313" key="4">
    <source>
        <dbReference type="EMBL" id="CAG8806291.1"/>
    </source>
</evidence>
<feature type="compositionally biased region" description="Low complexity" evidence="2">
    <location>
        <begin position="14"/>
        <end position="30"/>
    </location>
</feature>
<feature type="compositionally biased region" description="Polar residues" evidence="2">
    <location>
        <begin position="139"/>
        <end position="151"/>
    </location>
</feature>
<feature type="compositionally biased region" description="Polar residues" evidence="2">
    <location>
        <begin position="1"/>
        <end position="10"/>
    </location>
</feature>
<name>A0A9N9PDF8_9GLOM</name>
<keyword evidence="5" id="KW-1185">Reference proteome</keyword>
<feature type="compositionally biased region" description="Polar residues" evidence="2">
    <location>
        <begin position="31"/>
        <end position="48"/>
    </location>
</feature>
<dbReference type="EMBL" id="CAJVQA010034819">
    <property type="protein sequence ID" value="CAG8806291.1"/>
    <property type="molecule type" value="Genomic_DNA"/>
</dbReference>
<accession>A0A9N9PDF8</accession>
<dbReference type="Proteomes" id="UP000789759">
    <property type="component" value="Unassembled WGS sequence"/>
</dbReference>
<protein>
    <submittedName>
        <fullName evidence="4">23066_t:CDS:1</fullName>
    </submittedName>
</protein>
<evidence type="ECO:0000313" key="5">
    <source>
        <dbReference type="Proteomes" id="UP000789759"/>
    </source>
</evidence>
<dbReference type="GO" id="GO:0005634">
    <property type="term" value="C:nucleus"/>
    <property type="evidence" value="ECO:0007669"/>
    <property type="project" value="UniProtKB-UniRule"/>
</dbReference>
<proteinExistence type="predicted"/>
<keyword evidence="1" id="KW-0238">DNA-binding</keyword>
<dbReference type="InterPro" id="IPR009071">
    <property type="entry name" value="HMG_box_dom"/>
</dbReference>
<gene>
    <name evidence="4" type="ORF">CPELLU_LOCUS18190</name>
</gene>
<keyword evidence="1" id="KW-0539">Nucleus</keyword>